<organism evidence="2 3">
    <name type="scientific">Natribaculum luteum</name>
    <dbReference type="NCBI Taxonomy" id="1586232"/>
    <lineage>
        <taxon>Archaea</taxon>
        <taxon>Methanobacteriati</taxon>
        <taxon>Methanobacteriota</taxon>
        <taxon>Stenosarchaea group</taxon>
        <taxon>Halobacteria</taxon>
        <taxon>Halobacteriales</taxon>
        <taxon>Natrialbaceae</taxon>
        <taxon>Natribaculum</taxon>
    </lineage>
</organism>
<reference evidence="2 3" key="1">
    <citation type="journal article" date="2014" name="Int. J. Syst. Evol. Microbiol.">
        <title>Complete genome sequence of Corynebacterium casei LMG S-19264T (=DSM 44701T), isolated from a smear-ripened cheese.</title>
        <authorList>
            <consortium name="US DOE Joint Genome Institute (JGI-PGF)"/>
            <person name="Walter F."/>
            <person name="Albersmeier A."/>
            <person name="Kalinowski J."/>
            <person name="Ruckert C."/>
        </authorList>
    </citation>
    <scope>NUCLEOTIDE SEQUENCE [LARGE SCALE GENOMIC DNA]</scope>
    <source>
        <strain evidence="2 3">IBRC-M 10912</strain>
    </source>
</reference>
<comment type="caution">
    <text evidence="2">The sequence shown here is derived from an EMBL/GenBank/DDBJ whole genome shotgun (WGS) entry which is preliminary data.</text>
</comment>
<dbReference type="SUPFAM" id="SSF81301">
    <property type="entry name" value="Nucleotidyltransferase"/>
    <property type="match status" value="1"/>
</dbReference>
<evidence type="ECO:0000259" key="1">
    <source>
        <dbReference type="Pfam" id="PF01909"/>
    </source>
</evidence>
<evidence type="ECO:0000313" key="3">
    <source>
        <dbReference type="Proteomes" id="UP001595821"/>
    </source>
</evidence>
<dbReference type="Pfam" id="PF01909">
    <property type="entry name" value="NTP_transf_2"/>
    <property type="match status" value="1"/>
</dbReference>
<dbReference type="InterPro" id="IPR036388">
    <property type="entry name" value="WH-like_DNA-bd_sf"/>
</dbReference>
<gene>
    <name evidence="2" type="ORF">ACFOZ7_13790</name>
</gene>
<dbReference type="AlphaFoldDB" id="A0ABD5P122"/>
<dbReference type="InterPro" id="IPR043519">
    <property type="entry name" value="NT_sf"/>
</dbReference>
<name>A0ABD5P122_9EURY</name>
<dbReference type="CDD" id="cd00090">
    <property type="entry name" value="HTH_ARSR"/>
    <property type="match status" value="1"/>
</dbReference>
<dbReference type="GeneID" id="71856250"/>
<dbReference type="EMBL" id="JBHSDJ010000110">
    <property type="protein sequence ID" value="MFC4248001.1"/>
    <property type="molecule type" value="Genomic_DNA"/>
</dbReference>
<dbReference type="Proteomes" id="UP001595821">
    <property type="component" value="Unassembled WGS sequence"/>
</dbReference>
<dbReference type="Gene3D" id="3.30.460.10">
    <property type="entry name" value="Beta Polymerase, domain 2"/>
    <property type="match status" value="1"/>
</dbReference>
<dbReference type="Gene3D" id="1.10.10.10">
    <property type="entry name" value="Winged helix-like DNA-binding domain superfamily/Winged helix DNA-binding domain"/>
    <property type="match status" value="1"/>
</dbReference>
<protein>
    <submittedName>
        <fullName evidence="2">ArsR/SmtB family transcription factor</fullName>
    </submittedName>
</protein>
<dbReference type="InterPro" id="IPR011991">
    <property type="entry name" value="ArsR-like_HTH"/>
</dbReference>
<dbReference type="InterPro" id="IPR002934">
    <property type="entry name" value="Polymerase_NTP_transf_dom"/>
</dbReference>
<dbReference type="RefSeq" id="WP_246975282.1">
    <property type="nucleotide sequence ID" value="NZ_CP095398.1"/>
</dbReference>
<sequence>MDIEVRLPLPDEQIFRYEAMDDILEILARNPTDEFGNRDLQELTGFGGPSVSKALSLLEAMGLIVRRDVGNKTLYRIDERRLHEVDDPLLEIPQAEFREPLRRFADRIDEELSSTVGIVCFGSVARGEADRASDVDVFVLVDDDDELVAARRTASDVARDLEEERIDGQRYEFEVFVESPESARRRGEDLRPIFQEGIALSESETLRRVKRDLFGDVVE</sequence>
<dbReference type="SUPFAM" id="SSF46785">
    <property type="entry name" value="Winged helix' DNA-binding domain"/>
    <property type="match status" value="1"/>
</dbReference>
<feature type="domain" description="Polymerase nucleotidyl transferase" evidence="1">
    <location>
        <begin position="102"/>
        <end position="159"/>
    </location>
</feature>
<accession>A0ABD5P122</accession>
<evidence type="ECO:0000313" key="2">
    <source>
        <dbReference type="EMBL" id="MFC4248001.1"/>
    </source>
</evidence>
<dbReference type="InterPro" id="IPR036390">
    <property type="entry name" value="WH_DNA-bd_sf"/>
</dbReference>
<proteinExistence type="predicted"/>